<comment type="caution">
    <text evidence="1">The sequence shown here is derived from an EMBL/GenBank/DDBJ whole genome shotgun (WGS) entry which is preliminary data.</text>
</comment>
<reference evidence="1" key="2">
    <citation type="journal article" date="2024" name="Plant">
        <title>Genomic evolution and insights into agronomic trait innovations of Sesamum species.</title>
        <authorList>
            <person name="Miao H."/>
            <person name="Wang L."/>
            <person name="Qu L."/>
            <person name="Liu H."/>
            <person name="Sun Y."/>
            <person name="Le M."/>
            <person name="Wang Q."/>
            <person name="Wei S."/>
            <person name="Zheng Y."/>
            <person name="Lin W."/>
            <person name="Duan Y."/>
            <person name="Cao H."/>
            <person name="Xiong S."/>
            <person name="Wang X."/>
            <person name="Wei L."/>
            <person name="Li C."/>
            <person name="Ma Q."/>
            <person name="Ju M."/>
            <person name="Zhao R."/>
            <person name="Li G."/>
            <person name="Mu C."/>
            <person name="Tian Q."/>
            <person name="Mei H."/>
            <person name="Zhang T."/>
            <person name="Gao T."/>
            <person name="Zhang H."/>
        </authorList>
    </citation>
    <scope>NUCLEOTIDE SEQUENCE</scope>
    <source>
        <strain evidence="1">3651</strain>
    </source>
</reference>
<gene>
    <name evidence="1" type="ORF">Salat_2919500</name>
</gene>
<keyword evidence="2" id="KW-1185">Reference proteome</keyword>
<dbReference type="Proteomes" id="UP001293254">
    <property type="component" value="Unassembled WGS sequence"/>
</dbReference>
<evidence type="ECO:0000313" key="2">
    <source>
        <dbReference type="Proteomes" id="UP001293254"/>
    </source>
</evidence>
<name>A0AAE1XJS1_9LAMI</name>
<sequence length="178" mass="19325">MYAKAGGKGTNVVIYYALPNETLDMSLRILEGDEGIRELLRDYRDCNVISLYFEDKAGPLLSVDIDGNILHNVDPVPQLEYITEMEADTIDETGADWGEFVGEVHGGTEGVVHNNNEGVDETEEVVENDSEGLGWIEGAVQNDSEGVAGTEGGRNSLSNDGLRRRKFPFSVVTADAAT</sequence>
<proteinExistence type="predicted"/>
<evidence type="ECO:0000313" key="1">
    <source>
        <dbReference type="EMBL" id="KAK4412723.1"/>
    </source>
</evidence>
<organism evidence="1 2">
    <name type="scientific">Sesamum alatum</name>
    <dbReference type="NCBI Taxonomy" id="300844"/>
    <lineage>
        <taxon>Eukaryota</taxon>
        <taxon>Viridiplantae</taxon>
        <taxon>Streptophyta</taxon>
        <taxon>Embryophyta</taxon>
        <taxon>Tracheophyta</taxon>
        <taxon>Spermatophyta</taxon>
        <taxon>Magnoliopsida</taxon>
        <taxon>eudicotyledons</taxon>
        <taxon>Gunneridae</taxon>
        <taxon>Pentapetalae</taxon>
        <taxon>asterids</taxon>
        <taxon>lamiids</taxon>
        <taxon>Lamiales</taxon>
        <taxon>Pedaliaceae</taxon>
        <taxon>Sesamum</taxon>
    </lineage>
</organism>
<accession>A0AAE1XJS1</accession>
<reference evidence="1" key="1">
    <citation type="submission" date="2020-06" db="EMBL/GenBank/DDBJ databases">
        <authorList>
            <person name="Li T."/>
            <person name="Hu X."/>
            <person name="Zhang T."/>
            <person name="Song X."/>
            <person name="Zhang H."/>
            <person name="Dai N."/>
            <person name="Sheng W."/>
            <person name="Hou X."/>
            <person name="Wei L."/>
        </authorList>
    </citation>
    <scope>NUCLEOTIDE SEQUENCE</scope>
    <source>
        <strain evidence="1">3651</strain>
        <tissue evidence="1">Leaf</tissue>
    </source>
</reference>
<dbReference type="AlphaFoldDB" id="A0AAE1XJS1"/>
<protein>
    <submittedName>
        <fullName evidence="1">Uncharacterized protein</fullName>
    </submittedName>
</protein>
<dbReference type="EMBL" id="JACGWO010000013">
    <property type="protein sequence ID" value="KAK4412723.1"/>
    <property type="molecule type" value="Genomic_DNA"/>
</dbReference>